<evidence type="ECO:0000313" key="2">
    <source>
        <dbReference type="EMBL" id="TWU05412.1"/>
    </source>
</evidence>
<feature type="signal peptide" evidence="1">
    <location>
        <begin position="1"/>
        <end position="26"/>
    </location>
</feature>
<dbReference type="EMBL" id="SJPU01000015">
    <property type="protein sequence ID" value="TWU05412.1"/>
    <property type="molecule type" value="Genomic_DNA"/>
</dbReference>
<dbReference type="AlphaFoldDB" id="A0A5C6B1W9"/>
<dbReference type="RefSeq" id="WP_146410074.1">
    <property type="nucleotide sequence ID" value="NZ_SJPU01000015.1"/>
</dbReference>
<feature type="chain" id="PRO_5023109995" evidence="1">
    <location>
        <begin position="27"/>
        <end position="73"/>
    </location>
</feature>
<keyword evidence="3" id="KW-1185">Reference proteome</keyword>
<proteinExistence type="predicted"/>
<name>A0A5C6B1W9_9BACT</name>
<dbReference type="PROSITE" id="PS51257">
    <property type="entry name" value="PROKAR_LIPOPROTEIN"/>
    <property type="match status" value="1"/>
</dbReference>
<dbReference type="Proteomes" id="UP000319908">
    <property type="component" value="Unassembled WGS sequence"/>
</dbReference>
<protein>
    <submittedName>
        <fullName evidence="2">Uncharacterized protein</fullName>
    </submittedName>
</protein>
<comment type="caution">
    <text evidence="2">The sequence shown here is derived from an EMBL/GenBank/DDBJ whole genome shotgun (WGS) entry which is preliminary data.</text>
</comment>
<reference evidence="2 3" key="1">
    <citation type="journal article" date="2020" name="Antonie Van Leeuwenhoek">
        <title>Rhodopirellula heiligendammensis sp. nov., Rhodopirellula pilleata sp. nov., and Rhodopirellula solitaria sp. nov. isolated from natural or artificial marine surfaces in Northern Germany and California, USA, and emended description of the genus Rhodopirellula.</title>
        <authorList>
            <person name="Kallscheuer N."/>
            <person name="Wiegand S."/>
            <person name="Jogler M."/>
            <person name="Boedeker C."/>
            <person name="Peeters S.H."/>
            <person name="Rast P."/>
            <person name="Heuer A."/>
            <person name="Jetten M.S.M."/>
            <person name="Rohde M."/>
            <person name="Jogler C."/>
        </authorList>
    </citation>
    <scope>NUCLEOTIDE SEQUENCE [LARGE SCALE GENOMIC DNA]</scope>
    <source>
        <strain evidence="2 3">Poly21</strain>
    </source>
</reference>
<evidence type="ECO:0000256" key="1">
    <source>
        <dbReference type="SAM" id="SignalP"/>
    </source>
</evidence>
<sequence length="73" mass="7788">MTQPYSRFAVAFLLATACGCSPSAPVAVAPELEIVDLNENVAAETEITSVAVTPGVDAGMMADKYERFHQPMR</sequence>
<accession>A0A5C6B1W9</accession>
<evidence type="ECO:0000313" key="3">
    <source>
        <dbReference type="Proteomes" id="UP000319908"/>
    </source>
</evidence>
<gene>
    <name evidence="2" type="ORF">Poly21_56760</name>
</gene>
<organism evidence="2 3">
    <name type="scientific">Allorhodopirellula heiligendammensis</name>
    <dbReference type="NCBI Taxonomy" id="2714739"/>
    <lineage>
        <taxon>Bacteria</taxon>
        <taxon>Pseudomonadati</taxon>
        <taxon>Planctomycetota</taxon>
        <taxon>Planctomycetia</taxon>
        <taxon>Pirellulales</taxon>
        <taxon>Pirellulaceae</taxon>
        <taxon>Allorhodopirellula</taxon>
    </lineage>
</organism>
<keyword evidence="1" id="KW-0732">Signal</keyword>